<name>A0A2N8UCR6_9BASI</name>
<dbReference type="FunFam" id="2.60.120.200:FF:000179">
    <property type="entry name" value="Unplaced genomic scaffold supercont1.19, whole genome shotgun sequence"/>
    <property type="match status" value="1"/>
</dbReference>
<dbReference type="PROSITE" id="PS51762">
    <property type="entry name" value="GH16_2"/>
    <property type="match status" value="1"/>
</dbReference>
<dbReference type="Proteomes" id="UP000239563">
    <property type="component" value="Chromosome V"/>
</dbReference>
<dbReference type="GO" id="GO:0009251">
    <property type="term" value="P:glucan catabolic process"/>
    <property type="evidence" value="ECO:0007669"/>
    <property type="project" value="TreeGrafter"/>
</dbReference>
<dbReference type="Gene3D" id="2.60.120.200">
    <property type="match status" value="1"/>
</dbReference>
<sequence>MLGSTSSARTVAAAALLASPSLISCASAANWTQSALIRGNDFFTGFDWYTDKDPTNGLVNYQSQTNARSQNLSYIDGKGNFVMAVSTTPVALEGRNSVRVTSKQSYSDGVYVLNVTHVPLGCATWPAFWTVTQDIKAWPNGGEIDVMENANDEYNGNLVSVHTTTSCTIPSTISAQSGNVAYTNCSAYAPSNPGCRVETNGTSTPTWGRALNRAGGGIIAMERSFGTTGKGVCVWYFPNSDASALPSDLAASSTAVNTDAWPKPAAYLPIASCYADFAPHNIVFDITLCGDWAGNTYNQSGCNAQYPACSYQVGYNGSSFNQSYWSVESLRLYTNGGSTANAALSPQSASTQQSAKSAAVPSFVIRPTGMVAAAASAAAAVLMGSVAFATVL</sequence>
<keyword evidence="1" id="KW-0812">Transmembrane</keyword>
<feature type="signal peptide" evidence="2">
    <location>
        <begin position="1"/>
        <end position="28"/>
    </location>
</feature>
<dbReference type="InterPro" id="IPR013320">
    <property type="entry name" value="ConA-like_dom_sf"/>
</dbReference>
<dbReference type="GO" id="GO:0004553">
    <property type="term" value="F:hydrolase activity, hydrolyzing O-glycosyl compounds"/>
    <property type="evidence" value="ECO:0007669"/>
    <property type="project" value="InterPro"/>
</dbReference>
<dbReference type="InterPro" id="IPR000757">
    <property type="entry name" value="Beta-glucanase-like"/>
</dbReference>
<dbReference type="InterPro" id="IPR050546">
    <property type="entry name" value="Glycosyl_Hydrlase_16"/>
</dbReference>
<keyword evidence="2" id="KW-0732">Signal</keyword>
<dbReference type="SUPFAM" id="SSF49899">
    <property type="entry name" value="Concanavalin A-like lectins/glucanases"/>
    <property type="match status" value="1"/>
</dbReference>
<organism evidence="4 5">
    <name type="scientific">Sporisorium reilianum f. sp. reilianum</name>
    <dbReference type="NCBI Taxonomy" id="72559"/>
    <lineage>
        <taxon>Eukaryota</taxon>
        <taxon>Fungi</taxon>
        <taxon>Dikarya</taxon>
        <taxon>Basidiomycota</taxon>
        <taxon>Ustilaginomycotina</taxon>
        <taxon>Ustilaginomycetes</taxon>
        <taxon>Ustilaginales</taxon>
        <taxon>Ustilaginaceae</taxon>
        <taxon>Sporisorium</taxon>
    </lineage>
</organism>
<keyword evidence="1" id="KW-1133">Transmembrane helix</keyword>
<feature type="chain" id="PRO_5014763785" evidence="2">
    <location>
        <begin position="29"/>
        <end position="392"/>
    </location>
</feature>
<evidence type="ECO:0000313" key="5">
    <source>
        <dbReference type="Proteomes" id="UP000239563"/>
    </source>
</evidence>
<evidence type="ECO:0000256" key="2">
    <source>
        <dbReference type="SAM" id="SignalP"/>
    </source>
</evidence>
<feature type="domain" description="GH16" evidence="3">
    <location>
        <begin position="46"/>
        <end position="301"/>
    </location>
</feature>
<protein>
    <submittedName>
        <fullName evidence="4">Related to mixed-linked glucanase MLG1</fullName>
    </submittedName>
</protein>
<accession>A0A2N8UCR6</accession>
<proteinExistence type="predicted"/>
<feature type="transmembrane region" description="Helical" evidence="1">
    <location>
        <begin position="370"/>
        <end position="391"/>
    </location>
</feature>
<evidence type="ECO:0000313" key="4">
    <source>
        <dbReference type="EMBL" id="SJX62512.1"/>
    </source>
</evidence>
<dbReference type="PANTHER" id="PTHR10963">
    <property type="entry name" value="GLYCOSYL HYDROLASE-RELATED"/>
    <property type="match status" value="1"/>
</dbReference>
<reference evidence="4 5" key="1">
    <citation type="submission" date="2017-02" db="EMBL/GenBank/DDBJ databases">
        <authorList>
            <person name="Peterson S.W."/>
        </authorList>
    </citation>
    <scope>NUCLEOTIDE SEQUENCE [LARGE SCALE GENOMIC DNA]</scope>
    <source>
        <strain evidence="4 5">SRS1_H2-8</strain>
    </source>
</reference>
<dbReference type="Pfam" id="PF26113">
    <property type="entry name" value="GH16_XgeA"/>
    <property type="match status" value="1"/>
</dbReference>
<dbReference type="EMBL" id="LT795058">
    <property type="protein sequence ID" value="SJX62512.1"/>
    <property type="molecule type" value="Genomic_DNA"/>
</dbReference>
<dbReference type="PANTHER" id="PTHR10963:SF24">
    <property type="entry name" value="GLYCOSIDASE C21B10.07-RELATED"/>
    <property type="match status" value="1"/>
</dbReference>
<gene>
    <name evidence="4" type="ORF">SRS1_13360</name>
</gene>
<evidence type="ECO:0000259" key="3">
    <source>
        <dbReference type="PROSITE" id="PS51762"/>
    </source>
</evidence>
<evidence type="ECO:0000256" key="1">
    <source>
        <dbReference type="SAM" id="Phobius"/>
    </source>
</evidence>
<keyword evidence="1" id="KW-0472">Membrane</keyword>
<dbReference type="AlphaFoldDB" id="A0A2N8UCR6"/>